<evidence type="ECO:0000256" key="1">
    <source>
        <dbReference type="SAM" id="MobiDB-lite"/>
    </source>
</evidence>
<feature type="region of interest" description="Disordered" evidence="1">
    <location>
        <begin position="1"/>
        <end position="29"/>
    </location>
</feature>
<name>A0ABM3Z5Z7_PANGU</name>
<evidence type="ECO:0000313" key="3">
    <source>
        <dbReference type="RefSeq" id="XP_060543792.1"/>
    </source>
</evidence>
<proteinExistence type="predicted"/>
<reference evidence="3" key="1">
    <citation type="submission" date="2025-08" db="UniProtKB">
        <authorList>
            <consortium name="RefSeq"/>
        </authorList>
    </citation>
    <scope>IDENTIFICATION</scope>
    <source>
        <tissue evidence="3">Blood</tissue>
    </source>
</reference>
<sequence length="223" mass="24623">MEASLPVSHLSPLQAGIPQRAPRNSSSDRPAVRDRIWSLWRPPSISAELLGRLFFREAPEKFFSVSTDGSWTGRRGRRRKSRLWRQEGIETGLSFPFSQAHPPRSRPSPSIALLFPALSTILALRAKSIRGRPPPTEGNSRRFPIGPLEPCLSRILHSLALTPGAPEEAERLRESLAGGHPNVPRIQKLEAICGLCKVNFSLEGRKRAESLAGINPAPLEMVP</sequence>
<keyword evidence="2" id="KW-1185">Reference proteome</keyword>
<dbReference type="RefSeq" id="XP_060543792.1">
    <property type="nucleotide sequence ID" value="XM_060687809.1"/>
</dbReference>
<gene>
    <name evidence="3" type="primary">LOC132710751</name>
</gene>
<evidence type="ECO:0000313" key="2">
    <source>
        <dbReference type="Proteomes" id="UP001652622"/>
    </source>
</evidence>
<dbReference type="GeneID" id="132710751"/>
<dbReference type="Proteomes" id="UP001652622">
    <property type="component" value="Unplaced"/>
</dbReference>
<protein>
    <submittedName>
        <fullName evidence="3">Uncharacterized protein LOC132710751</fullName>
    </submittedName>
</protein>
<organism evidence="2 3">
    <name type="scientific">Pantherophis guttatus</name>
    <name type="common">Corn snake</name>
    <name type="synonym">Elaphe guttata</name>
    <dbReference type="NCBI Taxonomy" id="94885"/>
    <lineage>
        <taxon>Eukaryota</taxon>
        <taxon>Metazoa</taxon>
        <taxon>Chordata</taxon>
        <taxon>Craniata</taxon>
        <taxon>Vertebrata</taxon>
        <taxon>Euteleostomi</taxon>
        <taxon>Lepidosauria</taxon>
        <taxon>Squamata</taxon>
        <taxon>Bifurcata</taxon>
        <taxon>Unidentata</taxon>
        <taxon>Episquamata</taxon>
        <taxon>Toxicofera</taxon>
        <taxon>Serpentes</taxon>
        <taxon>Colubroidea</taxon>
        <taxon>Colubridae</taxon>
        <taxon>Colubrinae</taxon>
        <taxon>Pantherophis</taxon>
    </lineage>
</organism>
<accession>A0ABM3Z5Z7</accession>